<evidence type="ECO:0000313" key="3">
    <source>
        <dbReference type="EMBL" id="MFD2464380.1"/>
    </source>
</evidence>
<dbReference type="Proteomes" id="UP001597419">
    <property type="component" value="Unassembled WGS sequence"/>
</dbReference>
<organism evidence="3 4">
    <name type="scientific">Amycolatopsis samaneae</name>
    <dbReference type="NCBI Taxonomy" id="664691"/>
    <lineage>
        <taxon>Bacteria</taxon>
        <taxon>Bacillati</taxon>
        <taxon>Actinomycetota</taxon>
        <taxon>Actinomycetes</taxon>
        <taxon>Pseudonocardiales</taxon>
        <taxon>Pseudonocardiaceae</taxon>
        <taxon>Amycolatopsis</taxon>
    </lineage>
</organism>
<sequence>MTTLPLPPAEYLASLRVLTEDFARVLRTADHTAPVPCCEPWTLTDLGTHLGHVHRWVAKVVEAGEPQPQDFATAAAGDLADWYAESAETLLSALTAARPEDPCWHFGGTPKDMAFWFRRQVQETAVHLVDAHRAAGTAHTPDPAIAADGVDEVLTALLPRITRWTDPPSLSAPLLLRATDTGDSWTVHPGTDGASPALGPETEPAATVEATSADLLFLLWKRRALAEVAPRITGAESVATGFLTAKLTP</sequence>
<keyword evidence="3" id="KW-0413">Isomerase</keyword>
<feature type="domain" description="MDMPI C-terminal" evidence="1">
    <location>
        <begin position="145"/>
        <end position="234"/>
    </location>
</feature>
<protein>
    <submittedName>
        <fullName evidence="3">Maleylpyruvate isomerase family mycothiol-dependent enzyme</fullName>
    </submittedName>
</protein>
<dbReference type="EMBL" id="JBHUKU010000025">
    <property type="protein sequence ID" value="MFD2464380.1"/>
    <property type="molecule type" value="Genomic_DNA"/>
</dbReference>
<dbReference type="PANTHER" id="PTHR40758">
    <property type="entry name" value="CONSERVED PROTEIN"/>
    <property type="match status" value="1"/>
</dbReference>
<dbReference type="GO" id="GO:0016853">
    <property type="term" value="F:isomerase activity"/>
    <property type="evidence" value="ECO:0007669"/>
    <property type="project" value="UniProtKB-KW"/>
</dbReference>
<dbReference type="NCBIfam" id="TIGR03083">
    <property type="entry name" value="maleylpyruvate isomerase family mycothiol-dependent enzyme"/>
    <property type="match status" value="1"/>
</dbReference>
<evidence type="ECO:0000313" key="4">
    <source>
        <dbReference type="Proteomes" id="UP001597419"/>
    </source>
</evidence>
<dbReference type="InterPro" id="IPR017517">
    <property type="entry name" value="Maleyloyr_isom"/>
</dbReference>
<keyword evidence="4" id="KW-1185">Reference proteome</keyword>
<evidence type="ECO:0000259" key="2">
    <source>
        <dbReference type="Pfam" id="PF11716"/>
    </source>
</evidence>
<comment type="caution">
    <text evidence="3">The sequence shown here is derived from an EMBL/GenBank/DDBJ whole genome shotgun (WGS) entry which is preliminary data.</text>
</comment>
<gene>
    <name evidence="3" type="ORF">ACFSYJ_37595</name>
</gene>
<dbReference type="Gene3D" id="1.20.120.450">
    <property type="entry name" value="dinb family like domain"/>
    <property type="match status" value="1"/>
</dbReference>
<dbReference type="SUPFAM" id="SSF109854">
    <property type="entry name" value="DinB/YfiT-like putative metalloenzymes"/>
    <property type="match status" value="1"/>
</dbReference>
<dbReference type="InterPro" id="IPR024344">
    <property type="entry name" value="MDMPI_metal-binding"/>
</dbReference>
<reference evidence="4" key="1">
    <citation type="journal article" date="2019" name="Int. J. Syst. Evol. Microbiol.">
        <title>The Global Catalogue of Microorganisms (GCM) 10K type strain sequencing project: providing services to taxonomists for standard genome sequencing and annotation.</title>
        <authorList>
            <consortium name="The Broad Institute Genomics Platform"/>
            <consortium name="The Broad Institute Genome Sequencing Center for Infectious Disease"/>
            <person name="Wu L."/>
            <person name="Ma J."/>
        </authorList>
    </citation>
    <scope>NUCLEOTIDE SEQUENCE [LARGE SCALE GENOMIC DNA]</scope>
    <source>
        <strain evidence="4">CGMCC 4.7643</strain>
    </source>
</reference>
<dbReference type="InterPro" id="IPR034660">
    <property type="entry name" value="DinB/YfiT-like"/>
</dbReference>
<proteinExistence type="predicted"/>
<dbReference type="Pfam" id="PF11716">
    <property type="entry name" value="MDMPI_N"/>
    <property type="match status" value="1"/>
</dbReference>
<dbReference type="RefSeq" id="WP_345405169.1">
    <property type="nucleotide sequence ID" value="NZ_BAABHG010000017.1"/>
</dbReference>
<dbReference type="Pfam" id="PF07398">
    <property type="entry name" value="MDMPI_C"/>
    <property type="match status" value="1"/>
</dbReference>
<accession>A0ABW5GU35</accession>
<dbReference type="InterPro" id="IPR010872">
    <property type="entry name" value="MDMPI_C-term_domain"/>
</dbReference>
<feature type="domain" description="Mycothiol-dependent maleylpyruvate isomerase metal-binding" evidence="2">
    <location>
        <begin position="19"/>
        <end position="131"/>
    </location>
</feature>
<evidence type="ECO:0000259" key="1">
    <source>
        <dbReference type="Pfam" id="PF07398"/>
    </source>
</evidence>
<dbReference type="PANTHER" id="PTHR40758:SF1">
    <property type="entry name" value="CONSERVED PROTEIN"/>
    <property type="match status" value="1"/>
</dbReference>
<name>A0ABW5GU35_9PSEU</name>